<keyword evidence="3" id="KW-0479">Metal-binding</keyword>
<dbReference type="GO" id="GO:0046872">
    <property type="term" value="F:metal ion binding"/>
    <property type="evidence" value="ECO:0007669"/>
    <property type="project" value="UniProtKB-KW"/>
</dbReference>
<feature type="compositionally biased region" description="Low complexity" evidence="8">
    <location>
        <begin position="11"/>
        <end position="50"/>
    </location>
</feature>
<evidence type="ECO:0000256" key="1">
    <source>
        <dbReference type="ARBA" id="ARBA00005339"/>
    </source>
</evidence>
<reference evidence="10 11" key="1">
    <citation type="journal article" date="2021" name="Sci. Rep.">
        <title>Genome sequencing of the multicellular alga Astrephomene provides insights into convergent evolution of germ-soma differentiation.</title>
        <authorList>
            <person name="Yamashita S."/>
            <person name="Yamamoto K."/>
            <person name="Matsuzaki R."/>
            <person name="Suzuki S."/>
            <person name="Yamaguchi H."/>
            <person name="Hirooka S."/>
            <person name="Minakuchi Y."/>
            <person name="Miyagishima S."/>
            <person name="Kawachi M."/>
            <person name="Toyoda A."/>
            <person name="Nozaki H."/>
        </authorList>
    </citation>
    <scope>NUCLEOTIDE SEQUENCE [LARGE SCALE GENOMIC DNA]</scope>
    <source>
        <strain evidence="10 11">NIES-4017</strain>
    </source>
</reference>
<dbReference type="EMBL" id="BMAR01000018">
    <property type="protein sequence ID" value="GFR47373.1"/>
    <property type="molecule type" value="Genomic_DNA"/>
</dbReference>
<dbReference type="GO" id="GO:0005829">
    <property type="term" value="C:cytosol"/>
    <property type="evidence" value="ECO:0007669"/>
    <property type="project" value="TreeGrafter"/>
</dbReference>
<evidence type="ECO:0000256" key="3">
    <source>
        <dbReference type="ARBA" id="ARBA00022723"/>
    </source>
</evidence>
<dbReference type="InterPro" id="IPR029752">
    <property type="entry name" value="D-isomer_DH_CS1"/>
</dbReference>
<evidence type="ECO:0000256" key="6">
    <source>
        <dbReference type="ARBA" id="ARBA00022833"/>
    </source>
</evidence>
<protein>
    <recommendedName>
        <fullName evidence="2">Ubiquitin-like modifier-activating enzyme 5</fullName>
    </recommendedName>
</protein>
<evidence type="ECO:0000256" key="4">
    <source>
        <dbReference type="ARBA" id="ARBA00022741"/>
    </source>
</evidence>
<evidence type="ECO:0000256" key="5">
    <source>
        <dbReference type="ARBA" id="ARBA00022786"/>
    </source>
</evidence>
<feature type="domain" description="THIF-type NAD/FAD binding fold" evidence="9">
    <location>
        <begin position="77"/>
        <end position="160"/>
    </location>
</feature>
<keyword evidence="6" id="KW-0862">Zinc</keyword>
<evidence type="ECO:0000256" key="8">
    <source>
        <dbReference type="SAM" id="MobiDB-lite"/>
    </source>
</evidence>
<keyword evidence="4" id="KW-0547">Nucleotide-binding</keyword>
<evidence type="ECO:0000313" key="10">
    <source>
        <dbReference type="EMBL" id="GFR47373.1"/>
    </source>
</evidence>
<sequence>VTASPAPLPDLPTATPSPALSPALAAMTTTATATTTADTPAAAPATTTTTAPPPPPPATARPKISAMSGEVVDSNPYSRLMALQRMGIVKDYQRIRDKTVAVVGVGGVGSVAAEMLTRCGLGRLLIYDYDTVELANMNRLFFRPEHCGMTKTDAARKTLQ</sequence>
<dbReference type="Pfam" id="PF00899">
    <property type="entry name" value="ThiF"/>
    <property type="match status" value="1"/>
</dbReference>
<dbReference type="Proteomes" id="UP001054857">
    <property type="component" value="Unassembled WGS sequence"/>
</dbReference>
<dbReference type="GO" id="GO:0005524">
    <property type="term" value="F:ATP binding"/>
    <property type="evidence" value="ECO:0007669"/>
    <property type="project" value="UniProtKB-KW"/>
</dbReference>
<dbReference type="InterPro" id="IPR045886">
    <property type="entry name" value="ThiF/MoeB/HesA"/>
</dbReference>
<evidence type="ECO:0000256" key="7">
    <source>
        <dbReference type="ARBA" id="ARBA00022840"/>
    </source>
</evidence>
<keyword evidence="11" id="KW-1185">Reference proteome</keyword>
<comment type="caution">
    <text evidence="10">The sequence shown here is derived from an EMBL/GenBank/DDBJ whole genome shotgun (WGS) entry which is preliminary data.</text>
</comment>
<dbReference type="GO" id="GO:0071566">
    <property type="term" value="F:UFM1 activating enzyme activity"/>
    <property type="evidence" value="ECO:0007669"/>
    <property type="project" value="TreeGrafter"/>
</dbReference>
<dbReference type="PANTHER" id="PTHR10953">
    <property type="entry name" value="UBIQUITIN-ACTIVATING ENZYME E1"/>
    <property type="match status" value="1"/>
</dbReference>
<accession>A0AAD3HNP4</accession>
<dbReference type="AlphaFoldDB" id="A0AAD3HNP4"/>
<comment type="similarity">
    <text evidence="1">Belongs to the ubiquitin-activating E1 family. UBA5 subfamily.</text>
</comment>
<keyword evidence="5" id="KW-0833">Ubl conjugation pathway</keyword>
<dbReference type="SUPFAM" id="SSF69572">
    <property type="entry name" value="Activating enzymes of the ubiquitin-like proteins"/>
    <property type="match status" value="1"/>
</dbReference>
<dbReference type="InterPro" id="IPR000594">
    <property type="entry name" value="ThiF_NAD_FAD-bd"/>
</dbReference>
<feature type="region of interest" description="Disordered" evidence="8">
    <location>
        <begin position="1"/>
        <end position="67"/>
    </location>
</feature>
<dbReference type="Gene3D" id="3.40.50.720">
    <property type="entry name" value="NAD(P)-binding Rossmann-like Domain"/>
    <property type="match status" value="1"/>
</dbReference>
<feature type="compositionally biased region" description="Pro residues" evidence="8">
    <location>
        <begin position="1"/>
        <end position="10"/>
    </location>
</feature>
<dbReference type="GO" id="GO:0071569">
    <property type="term" value="P:protein ufmylation"/>
    <property type="evidence" value="ECO:0007669"/>
    <property type="project" value="TreeGrafter"/>
</dbReference>
<feature type="non-terminal residue" evidence="10">
    <location>
        <position position="160"/>
    </location>
</feature>
<evidence type="ECO:0000256" key="2">
    <source>
        <dbReference type="ARBA" id="ARBA00016279"/>
    </source>
</evidence>
<evidence type="ECO:0000259" key="9">
    <source>
        <dbReference type="Pfam" id="PF00899"/>
    </source>
</evidence>
<dbReference type="PROSITE" id="PS00065">
    <property type="entry name" value="D_2_HYDROXYACID_DH_1"/>
    <property type="match status" value="1"/>
</dbReference>
<evidence type="ECO:0000313" key="11">
    <source>
        <dbReference type="Proteomes" id="UP001054857"/>
    </source>
</evidence>
<organism evidence="10 11">
    <name type="scientific">Astrephomene gubernaculifera</name>
    <dbReference type="NCBI Taxonomy" id="47775"/>
    <lineage>
        <taxon>Eukaryota</taxon>
        <taxon>Viridiplantae</taxon>
        <taxon>Chlorophyta</taxon>
        <taxon>core chlorophytes</taxon>
        <taxon>Chlorophyceae</taxon>
        <taxon>CS clade</taxon>
        <taxon>Chlamydomonadales</taxon>
        <taxon>Astrephomenaceae</taxon>
        <taxon>Astrephomene</taxon>
    </lineage>
</organism>
<dbReference type="PANTHER" id="PTHR10953:SF9">
    <property type="entry name" value="UBIQUITIN-LIKE MODIFIER-ACTIVATING ENZYME 5"/>
    <property type="match status" value="1"/>
</dbReference>
<gene>
    <name evidence="10" type="ORF">Agub_g9083</name>
</gene>
<dbReference type="InterPro" id="IPR035985">
    <property type="entry name" value="Ubiquitin-activating_enz"/>
</dbReference>
<name>A0AAD3HNP4_9CHLO</name>
<keyword evidence="7" id="KW-0067">ATP-binding</keyword>
<proteinExistence type="inferred from homology"/>
<feature type="non-terminal residue" evidence="10">
    <location>
        <position position="1"/>
    </location>
</feature>